<sequence>MKYTTFFTAIIEGRLDARSAAFKARAEYLTSLATVATFLAGVQIGFIQVTSQLDSDNLTQRVINIFSSSAICFDILGAIFALTVAHSRHEISHGANHILLEKVKINRTLGDVMVQIQKDYGPEEWDKRLIGLESMIEKLAEQVKETHRDLMRQDHILEKHSTGYTDVFLVIILGVLCFFVSLLGYLVHTQPQTVWIPTMIVVAVSTGQLMKNEWQNHPAKIRTWFKLLHYHRRNLMWTGNRDVENTPGQDADEVQKAVEEGRLGRLKSLIAKRADIPDSVLQTAVKKEYWDIVKYLIEKLASQNSSGEGYGVILQAAIENERLDVVKVLLENKTNASFQGGEYGVALQVAAHKGKLDIVEALLGRMADSNIQGEELRAALQAAADGAHLDVVRFLVEKGANVNAVGGSSGTTLQAAAGGGYLEVVEFLVEMGADVNAVGGSFGTALQAAAGGGYLEVVEFLVEMGADVNAVGGSFGTALQAAAGGGYLEVVEFLVEMGADVNAVGGSFGTALQAAAGGGYLEVVEFLVEMGADVNAVGGSFGTALQAAAGGGYLEVVEFLVEMGADVNAVGGSFGTALQAATEGRHSEVVRFLVEKGV</sequence>
<evidence type="ECO:0000313" key="6">
    <source>
        <dbReference type="Proteomes" id="UP001498398"/>
    </source>
</evidence>
<feature type="repeat" description="ANK" evidence="3">
    <location>
        <begin position="408"/>
        <end position="440"/>
    </location>
</feature>
<dbReference type="SMART" id="SM00248">
    <property type="entry name" value="ANK"/>
    <property type="match status" value="9"/>
</dbReference>
<gene>
    <name evidence="5" type="ORF">VKT23_002665</name>
</gene>
<evidence type="ECO:0000256" key="1">
    <source>
        <dbReference type="ARBA" id="ARBA00022737"/>
    </source>
</evidence>
<keyword evidence="2 3" id="KW-0040">ANK repeat</keyword>
<evidence type="ECO:0000313" key="5">
    <source>
        <dbReference type="EMBL" id="KAK7471257.1"/>
    </source>
</evidence>
<dbReference type="PROSITE" id="PS50088">
    <property type="entry name" value="ANK_REPEAT"/>
    <property type="match status" value="6"/>
</dbReference>
<keyword evidence="6" id="KW-1185">Reference proteome</keyword>
<evidence type="ECO:0000256" key="2">
    <source>
        <dbReference type="ARBA" id="ARBA00023043"/>
    </source>
</evidence>
<dbReference type="InterPro" id="IPR002110">
    <property type="entry name" value="Ankyrin_rpt"/>
</dbReference>
<dbReference type="InterPro" id="IPR036770">
    <property type="entry name" value="Ankyrin_rpt-contain_sf"/>
</dbReference>
<accession>A0ABR1K6P8</accession>
<dbReference type="PANTHER" id="PTHR24134">
    <property type="entry name" value="ANKYRIN REPEAT-CONTAINING PROTEIN DDB_G0279043"/>
    <property type="match status" value="1"/>
</dbReference>
<keyword evidence="4" id="KW-0812">Transmembrane</keyword>
<dbReference type="EMBL" id="JBANRG010000002">
    <property type="protein sequence ID" value="KAK7471257.1"/>
    <property type="molecule type" value="Genomic_DNA"/>
</dbReference>
<feature type="repeat" description="ANK" evidence="3">
    <location>
        <begin position="375"/>
        <end position="407"/>
    </location>
</feature>
<dbReference type="PROSITE" id="PS50297">
    <property type="entry name" value="ANK_REP_REGION"/>
    <property type="match status" value="6"/>
</dbReference>
<reference evidence="5 6" key="1">
    <citation type="submission" date="2024-01" db="EMBL/GenBank/DDBJ databases">
        <title>A draft genome for the cacao thread blight pathogen Marasmiellus scandens.</title>
        <authorList>
            <person name="Baruah I.K."/>
            <person name="Leung J."/>
            <person name="Bukari Y."/>
            <person name="Amoako-Attah I."/>
            <person name="Meinhardt L.W."/>
            <person name="Bailey B.A."/>
            <person name="Cohen S.P."/>
        </authorList>
    </citation>
    <scope>NUCLEOTIDE SEQUENCE [LARGE SCALE GENOMIC DNA]</scope>
    <source>
        <strain evidence="5 6">GH-19</strain>
    </source>
</reference>
<name>A0ABR1K6P8_9AGAR</name>
<keyword evidence="1" id="KW-0677">Repeat</keyword>
<evidence type="ECO:0000256" key="3">
    <source>
        <dbReference type="PROSITE-ProRule" id="PRU00023"/>
    </source>
</evidence>
<dbReference type="SUPFAM" id="SSF48403">
    <property type="entry name" value="Ankyrin repeat"/>
    <property type="match status" value="1"/>
</dbReference>
<feature type="repeat" description="ANK" evidence="3">
    <location>
        <begin position="474"/>
        <end position="506"/>
    </location>
</feature>
<protein>
    <submittedName>
        <fullName evidence="5">Uncharacterized protein</fullName>
    </submittedName>
</protein>
<dbReference type="PANTHER" id="PTHR24134:SF9">
    <property type="entry name" value="ANKYRIN REPEAT AND SOCS BOX PROTEIN 8"/>
    <property type="match status" value="1"/>
</dbReference>
<organism evidence="5 6">
    <name type="scientific">Marasmiellus scandens</name>
    <dbReference type="NCBI Taxonomy" id="2682957"/>
    <lineage>
        <taxon>Eukaryota</taxon>
        <taxon>Fungi</taxon>
        <taxon>Dikarya</taxon>
        <taxon>Basidiomycota</taxon>
        <taxon>Agaricomycotina</taxon>
        <taxon>Agaricomycetes</taxon>
        <taxon>Agaricomycetidae</taxon>
        <taxon>Agaricales</taxon>
        <taxon>Marasmiineae</taxon>
        <taxon>Omphalotaceae</taxon>
        <taxon>Marasmiellus</taxon>
    </lineage>
</organism>
<feature type="repeat" description="ANK" evidence="3">
    <location>
        <begin position="507"/>
        <end position="539"/>
    </location>
</feature>
<dbReference type="Gene3D" id="1.25.40.20">
    <property type="entry name" value="Ankyrin repeat-containing domain"/>
    <property type="match status" value="1"/>
</dbReference>
<keyword evidence="4" id="KW-1133">Transmembrane helix</keyword>
<dbReference type="Proteomes" id="UP001498398">
    <property type="component" value="Unassembled WGS sequence"/>
</dbReference>
<feature type="transmembrane region" description="Helical" evidence="4">
    <location>
        <begin position="62"/>
        <end position="85"/>
    </location>
</feature>
<feature type="repeat" description="ANK" evidence="3">
    <location>
        <begin position="540"/>
        <end position="572"/>
    </location>
</feature>
<comment type="caution">
    <text evidence="5">The sequence shown here is derived from an EMBL/GenBank/DDBJ whole genome shotgun (WGS) entry which is preliminary data.</text>
</comment>
<feature type="transmembrane region" description="Helical" evidence="4">
    <location>
        <begin position="167"/>
        <end position="187"/>
    </location>
</feature>
<feature type="transmembrane region" description="Helical" evidence="4">
    <location>
        <begin position="28"/>
        <end position="50"/>
    </location>
</feature>
<proteinExistence type="predicted"/>
<feature type="repeat" description="ANK" evidence="3">
    <location>
        <begin position="441"/>
        <end position="473"/>
    </location>
</feature>
<dbReference type="Pfam" id="PF12796">
    <property type="entry name" value="Ank_2"/>
    <property type="match status" value="4"/>
</dbReference>
<keyword evidence="4" id="KW-0472">Membrane</keyword>
<evidence type="ECO:0000256" key="4">
    <source>
        <dbReference type="SAM" id="Phobius"/>
    </source>
</evidence>